<dbReference type="GO" id="GO:0016020">
    <property type="term" value="C:membrane"/>
    <property type="evidence" value="ECO:0007669"/>
    <property type="project" value="UniProtKB-SubCell"/>
</dbReference>
<feature type="domain" description="GOST seven transmembrane" evidence="8">
    <location>
        <begin position="258"/>
        <end position="502"/>
    </location>
</feature>
<feature type="transmembrane region" description="Helical" evidence="6">
    <location>
        <begin position="446"/>
        <end position="464"/>
    </location>
</feature>
<feature type="transmembrane region" description="Helical" evidence="6">
    <location>
        <begin position="396"/>
        <end position="418"/>
    </location>
</feature>
<evidence type="ECO:0000313" key="10">
    <source>
        <dbReference type="EnsemblMetazoa" id="CLYHEMP011769.1"/>
    </source>
</evidence>
<feature type="transmembrane region" description="Helical" evidence="6">
    <location>
        <begin position="470"/>
        <end position="490"/>
    </location>
</feature>
<feature type="transmembrane region" description="Helical" evidence="6">
    <location>
        <begin position="262"/>
        <end position="281"/>
    </location>
</feature>
<evidence type="ECO:0000259" key="9">
    <source>
        <dbReference type="Pfam" id="PF21904"/>
    </source>
</evidence>
<dbReference type="RefSeq" id="XP_066929170.1">
    <property type="nucleotide sequence ID" value="XM_067073069.1"/>
</dbReference>
<proteinExistence type="predicted"/>
<evidence type="ECO:0000256" key="5">
    <source>
        <dbReference type="ARBA" id="ARBA00023136"/>
    </source>
</evidence>
<keyword evidence="11" id="KW-1185">Reference proteome</keyword>
<evidence type="ECO:0000256" key="4">
    <source>
        <dbReference type="ARBA" id="ARBA00022989"/>
    </source>
</evidence>
<keyword evidence="5 6" id="KW-0472">Membrane</keyword>
<reference evidence="10" key="1">
    <citation type="submission" date="2021-01" db="UniProtKB">
        <authorList>
            <consortium name="EnsemblMetazoa"/>
        </authorList>
    </citation>
    <scope>IDENTIFICATION</scope>
</reference>
<comment type="subcellular location">
    <subcellularLocation>
        <location evidence="1">Membrane</location>
        <topology evidence="1">Multi-pass membrane protein</topology>
    </subcellularLocation>
</comment>
<dbReference type="EnsemblMetazoa" id="CLYHEMT011769.1">
    <property type="protein sequence ID" value="CLYHEMP011769.1"/>
    <property type="gene ID" value="CLYHEMG011769"/>
</dbReference>
<evidence type="ECO:0000256" key="3">
    <source>
        <dbReference type="ARBA" id="ARBA00022729"/>
    </source>
</evidence>
<feature type="transmembrane region" description="Helical" evidence="6">
    <location>
        <begin position="293"/>
        <end position="315"/>
    </location>
</feature>
<evidence type="ECO:0000313" key="11">
    <source>
        <dbReference type="Proteomes" id="UP000594262"/>
    </source>
</evidence>
<accession>A0A7M5WMM3</accession>
<dbReference type="GO" id="GO:0005794">
    <property type="term" value="C:Golgi apparatus"/>
    <property type="evidence" value="ECO:0007669"/>
    <property type="project" value="TreeGrafter"/>
</dbReference>
<sequence>MIKYLVLLVIIFFLHYGTSSIHNITIMDDGRKNIPLSTFGFFENGRLLVDLVSFKFKVPKQVKFDDNAWASNFGFTLQKTKSDGLSSYMEKKSTKCVLTDPEILNMHDLTMIGFHFNLSAARKRESKEHPSINVKFYSKEDEDFRRIRVSDDILPTDNSSMELLKYLKLSSRLLQLPFVSKKCHGKESNESQIALNHDNVSFFAMFDITINCPNQAGLYNLYFHNCMNYDVAEAIKIDLNLKITERNQGTYLSAGQIPLPTLYFWLSFAFFIAAVCWTVYLRKRREWVYKIHWLMAVVVYLKALSLLTHGLNYHFTGTKGIHIGTWVILYYVIHLFKGALLFSTIVLIGTGYFFIKHVLSSKEKKIFLIVIPLQIILNVTQTIMDSTEEGSAMYNYYFKIVLAVDLLCCGAILLPVIWSIKHLSEAAKTDGKAAISLQKLKLFRQFYIMIVCYIYTTRIIVRLIKLTIPFQLVWVSELFTELATYFFYVWTGLKFRPVNDNPYLHLPQAEDDGEEDIEMNQISTYSGFNEGLTRVNRADVKT</sequence>
<evidence type="ECO:0000256" key="7">
    <source>
        <dbReference type="SAM" id="SignalP"/>
    </source>
</evidence>
<dbReference type="AlphaFoldDB" id="A0A7M5WMM3"/>
<name>A0A7M5WMM3_9CNID</name>
<keyword evidence="2 6" id="KW-0812">Transmembrane</keyword>
<dbReference type="Proteomes" id="UP000594262">
    <property type="component" value="Unplaced"/>
</dbReference>
<keyword evidence="3 7" id="KW-0732">Signal</keyword>
<protein>
    <submittedName>
        <fullName evidence="10">Uncharacterized protein</fullName>
    </submittedName>
</protein>
<dbReference type="InterPro" id="IPR009637">
    <property type="entry name" value="GPR107/GPR108-like"/>
</dbReference>
<dbReference type="InterPro" id="IPR053937">
    <property type="entry name" value="GOST_TM"/>
</dbReference>
<dbReference type="GeneID" id="136816753"/>
<dbReference type="OrthoDB" id="29657at2759"/>
<dbReference type="PANTHER" id="PTHR21229">
    <property type="entry name" value="LUNG SEVEN TRANSMEMBRANE RECEPTOR"/>
    <property type="match status" value="1"/>
</dbReference>
<dbReference type="Pfam" id="PF21904">
    <property type="entry name" value="CAND6-7_N"/>
    <property type="match status" value="1"/>
</dbReference>
<evidence type="ECO:0000256" key="2">
    <source>
        <dbReference type="ARBA" id="ARBA00022692"/>
    </source>
</evidence>
<feature type="signal peptide" evidence="7">
    <location>
        <begin position="1"/>
        <end position="20"/>
    </location>
</feature>
<dbReference type="Pfam" id="PF06814">
    <property type="entry name" value="GOST_TM"/>
    <property type="match status" value="1"/>
</dbReference>
<evidence type="ECO:0000256" key="6">
    <source>
        <dbReference type="SAM" id="Phobius"/>
    </source>
</evidence>
<keyword evidence="4 6" id="KW-1133">Transmembrane helix</keyword>
<organism evidence="10 11">
    <name type="scientific">Clytia hemisphaerica</name>
    <dbReference type="NCBI Taxonomy" id="252671"/>
    <lineage>
        <taxon>Eukaryota</taxon>
        <taxon>Metazoa</taxon>
        <taxon>Cnidaria</taxon>
        <taxon>Hydrozoa</taxon>
        <taxon>Hydroidolina</taxon>
        <taxon>Leptothecata</taxon>
        <taxon>Obeliida</taxon>
        <taxon>Clytiidae</taxon>
        <taxon>Clytia</taxon>
    </lineage>
</organism>
<evidence type="ECO:0000256" key="1">
    <source>
        <dbReference type="ARBA" id="ARBA00004141"/>
    </source>
</evidence>
<evidence type="ECO:0000259" key="8">
    <source>
        <dbReference type="Pfam" id="PF06814"/>
    </source>
</evidence>
<feature type="transmembrane region" description="Helical" evidence="6">
    <location>
        <begin position="366"/>
        <end position="384"/>
    </location>
</feature>
<dbReference type="InterPro" id="IPR054103">
    <property type="entry name" value="CAND6-7_N"/>
</dbReference>
<dbReference type="PANTHER" id="PTHR21229:SF2">
    <property type="entry name" value="RE59932P"/>
    <property type="match status" value="1"/>
</dbReference>
<feature type="chain" id="PRO_5029865335" evidence="7">
    <location>
        <begin position="21"/>
        <end position="542"/>
    </location>
</feature>
<feature type="transmembrane region" description="Helical" evidence="6">
    <location>
        <begin position="327"/>
        <end position="354"/>
    </location>
</feature>
<feature type="domain" description="CAND6/7 N-terminal" evidence="9">
    <location>
        <begin position="23"/>
        <end position="111"/>
    </location>
</feature>